<evidence type="ECO:0008006" key="3">
    <source>
        <dbReference type="Google" id="ProtNLM"/>
    </source>
</evidence>
<evidence type="ECO:0000313" key="2">
    <source>
        <dbReference type="Proteomes" id="UP001597203"/>
    </source>
</evidence>
<protein>
    <recommendedName>
        <fullName evidence="3">Adenylate cyclase</fullName>
    </recommendedName>
</protein>
<accession>A0ABW3NYI0</accession>
<sequence>MENAPLPDAILARTHLDTLRQSCTFRRSQRLFSLLAFLVEETLAGRGSTLKELVIGDALYSRTSPYDPRVDSTVRVEARRLRRKLIAHYEGPGHDAPLRIVLPSAGYQPTIERGRMSLARHGEIEPAIDLAVMPFRSLAIGEDDGLADAATDELIALLDEKTPLRLASRLAIFPYRERLCTVTKTARDLDVRALLHGTLRLVGQNVRVAVELADPHGCMTWSRRLLLPVNDRSTLDTRIANEVLAQLPDWILTGRANCGRALALVS</sequence>
<organism evidence="1 2">
    <name type="scientific">Sphingobium olei</name>
    <dbReference type="NCBI Taxonomy" id="420955"/>
    <lineage>
        <taxon>Bacteria</taxon>
        <taxon>Pseudomonadati</taxon>
        <taxon>Pseudomonadota</taxon>
        <taxon>Alphaproteobacteria</taxon>
        <taxon>Sphingomonadales</taxon>
        <taxon>Sphingomonadaceae</taxon>
        <taxon>Sphingobium</taxon>
    </lineage>
</organism>
<keyword evidence="2" id="KW-1185">Reference proteome</keyword>
<proteinExistence type="predicted"/>
<reference evidence="2" key="1">
    <citation type="journal article" date="2019" name="Int. J. Syst. Evol. Microbiol.">
        <title>The Global Catalogue of Microorganisms (GCM) 10K type strain sequencing project: providing services to taxonomists for standard genome sequencing and annotation.</title>
        <authorList>
            <consortium name="The Broad Institute Genomics Platform"/>
            <consortium name="The Broad Institute Genome Sequencing Center for Infectious Disease"/>
            <person name="Wu L."/>
            <person name="Ma J."/>
        </authorList>
    </citation>
    <scope>NUCLEOTIDE SEQUENCE [LARGE SCALE GENOMIC DNA]</scope>
    <source>
        <strain evidence="2">CCUG 54329</strain>
    </source>
</reference>
<comment type="caution">
    <text evidence="1">The sequence shown here is derived from an EMBL/GenBank/DDBJ whole genome shotgun (WGS) entry which is preliminary data.</text>
</comment>
<gene>
    <name evidence="1" type="ORF">ACFQ24_05420</name>
</gene>
<dbReference type="Proteomes" id="UP001597203">
    <property type="component" value="Unassembled WGS sequence"/>
</dbReference>
<evidence type="ECO:0000313" key="1">
    <source>
        <dbReference type="EMBL" id="MFD1104318.1"/>
    </source>
</evidence>
<dbReference type="RefSeq" id="WP_380909540.1">
    <property type="nucleotide sequence ID" value="NZ_JBHTLS010000091.1"/>
</dbReference>
<name>A0ABW3NYI0_9SPHN</name>
<dbReference type="EMBL" id="JBHTLS010000091">
    <property type="protein sequence ID" value="MFD1104318.1"/>
    <property type="molecule type" value="Genomic_DNA"/>
</dbReference>